<protein>
    <submittedName>
        <fullName evidence="10">Fucolectin-6-like</fullName>
    </submittedName>
</protein>
<accession>A0A9W3AYL4</accession>
<reference evidence="10" key="1">
    <citation type="submission" date="2025-08" db="UniProtKB">
        <authorList>
            <consortium name="RefSeq"/>
        </authorList>
    </citation>
    <scope>IDENTIFICATION</scope>
</reference>
<comment type="function">
    <text evidence="1">Acts as a defensive agent. Recognizes blood group fucosylated oligosaccharides including A, B, H and Lewis B-type antigens. Does not recognize Lewis A antigen and has low affinity for monovalent haptens.</text>
</comment>
<keyword evidence="6" id="KW-0106">Calcium</keyword>
<gene>
    <name evidence="10" type="primary">LOC129927401</name>
</gene>
<keyword evidence="9" id="KW-1185">Reference proteome</keyword>
<dbReference type="PROSITE" id="PS50948">
    <property type="entry name" value="PAN"/>
    <property type="match status" value="1"/>
</dbReference>
<comment type="similarity">
    <text evidence="2">Belongs to the fucolectin family.</text>
</comment>
<organism evidence="9 10">
    <name type="scientific">Biomphalaria glabrata</name>
    <name type="common">Bloodfluke planorb</name>
    <name type="synonym">Freshwater snail</name>
    <dbReference type="NCBI Taxonomy" id="6526"/>
    <lineage>
        <taxon>Eukaryota</taxon>
        <taxon>Metazoa</taxon>
        <taxon>Spiralia</taxon>
        <taxon>Lophotrochozoa</taxon>
        <taxon>Mollusca</taxon>
        <taxon>Gastropoda</taxon>
        <taxon>Heterobranchia</taxon>
        <taxon>Euthyneura</taxon>
        <taxon>Panpulmonata</taxon>
        <taxon>Hygrophila</taxon>
        <taxon>Lymnaeoidea</taxon>
        <taxon>Planorbidae</taxon>
        <taxon>Biomphalaria</taxon>
    </lineage>
</organism>
<dbReference type="InterPro" id="IPR051941">
    <property type="entry name" value="BG_Antigen-Binding_Lectin"/>
</dbReference>
<evidence type="ECO:0000313" key="10">
    <source>
        <dbReference type="RefSeq" id="XP_055892302.1"/>
    </source>
</evidence>
<dbReference type="GO" id="GO:0001868">
    <property type="term" value="P:regulation of complement activation, lectin pathway"/>
    <property type="evidence" value="ECO:0007669"/>
    <property type="project" value="UniProtKB-ARBA"/>
</dbReference>
<evidence type="ECO:0000256" key="6">
    <source>
        <dbReference type="ARBA" id="ARBA00022837"/>
    </source>
</evidence>
<name>A0A9W3AYL4_BIOGL</name>
<dbReference type="SUPFAM" id="SSF49785">
    <property type="entry name" value="Galactose-binding domain-like"/>
    <property type="match status" value="1"/>
</dbReference>
<dbReference type="SMART" id="SM00473">
    <property type="entry name" value="PAN_AP"/>
    <property type="match status" value="1"/>
</dbReference>
<dbReference type="GeneID" id="129927401"/>
<dbReference type="Gene3D" id="2.60.120.260">
    <property type="entry name" value="Galactose-binding domain-like"/>
    <property type="match status" value="1"/>
</dbReference>
<keyword evidence="4" id="KW-0479">Metal-binding</keyword>
<dbReference type="Gene3D" id="3.50.4.10">
    <property type="entry name" value="Hepatocyte Growth Factor"/>
    <property type="match status" value="1"/>
</dbReference>
<evidence type="ECO:0000259" key="8">
    <source>
        <dbReference type="PROSITE" id="PS50948"/>
    </source>
</evidence>
<dbReference type="SMART" id="SM00607">
    <property type="entry name" value="FTP"/>
    <property type="match status" value="1"/>
</dbReference>
<dbReference type="OrthoDB" id="547680at2759"/>
<evidence type="ECO:0000256" key="4">
    <source>
        <dbReference type="ARBA" id="ARBA00022723"/>
    </source>
</evidence>
<keyword evidence="5" id="KW-0430">Lectin</keyword>
<evidence type="ECO:0000256" key="1">
    <source>
        <dbReference type="ARBA" id="ARBA00002219"/>
    </source>
</evidence>
<dbReference type="GO" id="GO:0042806">
    <property type="term" value="F:fucose binding"/>
    <property type="evidence" value="ECO:0007669"/>
    <property type="project" value="UniProtKB-ARBA"/>
</dbReference>
<dbReference type="Pfam" id="PF00024">
    <property type="entry name" value="PAN_1"/>
    <property type="match status" value="1"/>
</dbReference>
<proteinExistence type="inferred from homology"/>
<comment type="subunit">
    <text evidence="3">Homotrimer.</text>
</comment>
<evidence type="ECO:0000256" key="5">
    <source>
        <dbReference type="ARBA" id="ARBA00022734"/>
    </source>
</evidence>
<dbReference type="InterPro" id="IPR008979">
    <property type="entry name" value="Galactose-bd-like_sf"/>
</dbReference>
<evidence type="ECO:0000313" key="9">
    <source>
        <dbReference type="Proteomes" id="UP001165740"/>
    </source>
</evidence>
<dbReference type="PANTHER" id="PTHR45713:SF6">
    <property type="entry name" value="F5_8 TYPE C DOMAIN-CONTAINING PROTEIN"/>
    <property type="match status" value="1"/>
</dbReference>
<dbReference type="GO" id="GO:0046872">
    <property type="term" value="F:metal ion binding"/>
    <property type="evidence" value="ECO:0007669"/>
    <property type="project" value="UniProtKB-KW"/>
</dbReference>
<dbReference type="Pfam" id="PF22633">
    <property type="entry name" value="F5_F8_type_C_2"/>
    <property type="match status" value="1"/>
</dbReference>
<dbReference type="OMA" id="CTATTWI"/>
<evidence type="ECO:0000256" key="3">
    <source>
        <dbReference type="ARBA" id="ARBA00011233"/>
    </source>
</evidence>
<dbReference type="InterPro" id="IPR006585">
    <property type="entry name" value="FTP1"/>
</dbReference>
<dbReference type="InterPro" id="IPR003609">
    <property type="entry name" value="Pan_app"/>
</dbReference>
<dbReference type="RefSeq" id="XP_055892302.1">
    <property type="nucleotide sequence ID" value="XM_056036327.1"/>
</dbReference>
<sequence>MEVFLYYILMTNTLVASPELFNAALFKHAIQSSTFETFDAYKGVDGNADGGLLNDHCQHTGQELIPWWMVDLRGQFVVEKIQLTNRQDVYMNEQMALRLRNFSIEIFQTDPRQLDSFPKVTGQVCFYQTDPLGPSTFNFTCPVPIVGRFVRIVMRLDVSDYLHICEMEVLARNSILEENTFRRIPNMTLTGLSLVNLKVNNSYSCLKECLQRRSTNYCTATTWITSTRSCQLYRVNPFLDLAAAVTSEPGTYVYIQTI</sequence>
<evidence type="ECO:0000256" key="2">
    <source>
        <dbReference type="ARBA" id="ARBA00010147"/>
    </source>
</evidence>
<feature type="domain" description="Apple" evidence="8">
    <location>
        <begin position="165"/>
        <end position="258"/>
    </location>
</feature>
<dbReference type="PANTHER" id="PTHR45713">
    <property type="entry name" value="FTP DOMAIN-CONTAINING PROTEIN"/>
    <property type="match status" value="1"/>
</dbReference>
<dbReference type="SUPFAM" id="SSF57414">
    <property type="entry name" value="Hairpin loop containing domain-like"/>
    <property type="match status" value="1"/>
</dbReference>
<keyword evidence="7" id="KW-1015">Disulfide bond</keyword>
<evidence type="ECO:0000256" key="7">
    <source>
        <dbReference type="ARBA" id="ARBA00023157"/>
    </source>
</evidence>
<dbReference type="AlphaFoldDB" id="A0A9W3AYL4"/>
<dbReference type="Proteomes" id="UP001165740">
    <property type="component" value="Chromosome 7"/>
</dbReference>
<dbReference type="GO" id="GO:0010185">
    <property type="term" value="P:regulation of cellular defense response"/>
    <property type="evidence" value="ECO:0007669"/>
    <property type="project" value="UniProtKB-ARBA"/>
</dbReference>